<dbReference type="EMBL" id="BAAAJK010000004">
    <property type="protein sequence ID" value="GAA1381805.1"/>
    <property type="molecule type" value="Genomic_DNA"/>
</dbReference>
<keyword evidence="5" id="KW-1185">Reference proteome</keyword>
<dbReference type="SUPFAM" id="SSF53850">
    <property type="entry name" value="Periplasmic binding protein-like II"/>
    <property type="match status" value="1"/>
</dbReference>
<evidence type="ECO:0000256" key="2">
    <source>
        <dbReference type="SAM" id="SignalP"/>
    </source>
</evidence>
<reference evidence="4 5" key="1">
    <citation type="journal article" date="2019" name="Int. J. Syst. Evol. Microbiol.">
        <title>The Global Catalogue of Microorganisms (GCM) 10K type strain sequencing project: providing services to taxonomists for standard genome sequencing and annotation.</title>
        <authorList>
            <consortium name="The Broad Institute Genomics Platform"/>
            <consortium name="The Broad Institute Genome Sequencing Center for Infectious Disease"/>
            <person name="Wu L."/>
            <person name="Ma J."/>
        </authorList>
    </citation>
    <scope>NUCLEOTIDE SEQUENCE [LARGE SCALE GENOMIC DNA]</scope>
    <source>
        <strain evidence="4 5">JCM 11896</strain>
    </source>
</reference>
<dbReference type="CDD" id="cd13558">
    <property type="entry name" value="PBP2_SsuA_like_2"/>
    <property type="match status" value="1"/>
</dbReference>
<dbReference type="RefSeq" id="WP_344018418.1">
    <property type="nucleotide sequence ID" value="NZ_BAAAJK010000004.1"/>
</dbReference>
<gene>
    <name evidence="4" type="ORF">GCM10009613_08470</name>
</gene>
<evidence type="ECO:0000256" key="1">
    <source>
        <dbReference type="ARBA" id="ARBA00010742"/>
    </source>
</evidence>
<dbReference type="PANTHER" id="PTHR30024:SF48">
    <property type="entry name" value="ABC TRANSPORTER SUBSTRATE-BINDING PROTEIN"/>
    <property type="match status" value="1"/>
</dbReference>
<dbReference type="PROSITE" id="PS51257">
    <property type="entry name" value="PROKAR_LIPOPROTEIN"/>
    <property type="match status" value="1"/>
</dbReference>
<dbReference type="SMART" id="SM00062">
    <property type="entry name" value="PBPb"/>
    <property type="match status" value="1"/>
</dbReference>
<dbReference type="InterPro" id="IPR010067">
    <property type="entry name" value="ABC_SsuA_sub-bd"/>
</dbReference>
<proteinExistence type="inferred from homology"/>
<dbReference type="PANTHER" id="PTHR30024">
    <property type="entry name" value="ALIPHATIC SULFONATES-BINDING PROTEIN-RELATED"/>
    <property type="match status" value="1"/>
</dbReference>
<accession>A0ABN1XHP5</accession>
<dbReference type="InterPro" id="IPR001638">
    <property type="entry name" value="Solute-binding_3/MltF_N"/>
</dbReference>
<organism evidence="4 5">
    <name type="scientific">Pseudonocardia kongjuensis</name>
    <dbReference type="NCBI Taxonomy" id="102227"/>
    <lineage>
        <taxon>Bacteria</taxon>
        <taxon>Bacillati</taxon>
        <taxon>Actinomycetota</taxon>
        <taxon>Actinomycetes</taxon>
        <taxon>Pseudonocardiales</taxon>
        <taxon>Pseudonocardiaceae</taxon>
        <taxon>Pseudonocardia</taxon>
    </lineage>
</organism>
<feature type="domain" description="Solute-binding protein family 3/N-terminal" evidence="3">
    <location>
        <begin position="39"/>
        <end position="255"/>
    </location>
</feature>
<comment type="similarity">
    <text evidence="1">Belongs to the bacterial solute-binding protein SsuA/TauA family.</text>
</comment>
<comment type="caution">
    <text evidence="4">The sequence shown here is derived from an EMBL/GenBank/DDBJ whole genome shotgun (WGS) entry which is preliminary data.</text>
</comment>
<name>A0ABN1XHP5_9PSEU</name>
<feature type="signal peptide" evidence="2">
    <location>
        <begin position="1"/>
        <end position="22"/>
    </location>
</feature>
<evidence type="ECO:0000313" key="4">
    <source>
        <dbReference type="EMBL" id="GAA1381805.1"/>
    </source>
</evidence>
<evidence type="ECO:0000313" key="5">
    <source>
        <dbReference type="Proteomes" id="UP001501414"/>
    </source>
</evidence>
<dbReference type="Gene3D" id="3.40.190.10">
    <property type="entry name" value="Periplasmic binding protein-like II"/>
    <property type="match status" value="2"/>
</dbReference>
<protein>
    <submittedName>
        <fullName evidence="4">ABC transporter substrate-binding protein</fullName>
    </submittedName>
</protein>
<dbReference type="Pfam" id="PF12974">
    <property type="entry name" value="Phosphonate-bd"/>
    <property type="match status" value="1"/>
</dbReference>
<feature type="chain" id="PRO_5047159012" evidence="2">
    <location>
        <begin position="23"/>
        <end position="328"/>
    </location>
</feature>
<sequence>MNRLLALPALLAALAVALTGCAGGTPADDDAPVDLSQVTLRVGDQAGIQSALVEASGALDGAPYTVEWAQFPAAAPLLEALRSEAIDIGIAGDAPTLTALSSTDSIKIVKATRSPAKGGLALLVPGDSPVQSVADLRGKTVSPTTQGSIGHYLLLRALEEAGVPAEEVEISFLQPVDAAAALNSGAIDAWSTWDPYTAVAQQESGARILRDAEGLGTGLTFLDANTAALEDPGTRAAMADFTERYATALQWARENPAENAAIYSELTGRPAEVAELMADRAQRESEALDDDLVAELQGVADRYADYGVLRSPVDVGSAVEDLAAPAGS</sequence>
<dbReference type="Proteomes" id="UP001501414">
    <property type="component" value="Unassembled WGS sequence"/>
</dbReference>
<dbReference type="NCBIfam" id="TIGR01728">
    <property type="entry name" value="SsuA_fam"/>
    <property type="match status" value="1"/>
</dbReference>
<keyword evidence="2" id="KW-0732">Signal</keyword>
<evidence type="ECO:0000259" key="3">
    <source>
        <dbReference type="SMART" id="SM00062"/>
    </source>
</evidence>